<dbReference type="GO" id="GO:0016020">
    <property type="term" value="C:membrane"/>
    <property type="evidence" value="ECO:0007669"/>
    <property type="project" value="TreeGrafter"/>
</dbReference>
<keyword evidence="1" id="KW-1133">Transmembrane helix</keyword>
<proteinExistence type="predicted"/>
<dbReference type="PANTHER" id="PTHR24177:SF329">
    <property type="entry name" value="ANKYRIN REPEAT PROTEIN"/>
    <property type="match status" value="1"/>
</dbReference>
<evidence type="ECO:0000313" key="3">
    <source>
        <dbReference type="EMBL" id="GKV02938.1"/>
    </source>
</evidence>
<dbReference type="EMBL" id="BPVZ01000019">
    <property type="protein sequence ID" value="GKV02938.1"/>
    <property type="molecule type" value="Genomic_DNA"/>
</dbReference>
<dbReference type="InterPro" id="IPR026961">
    <property type="entry name" value="PGG_dom"/>
</dbReference>
<feature type="domain" description="PGG" evidence="2">
    <location>
        <begin position="193"/>
        <end position="315"/>
    </location>
</feature>
<accession>A0AAV5IXF7</accession>
<reference evidence="3 4" key="1">
    <citation type="journal article" date="2021" name="Commun. Biol.">
        <title>The genome of Shorea leprosula (Dipterocarpaceae) highlights the ecological relevance of drought in aseasonal tropical rainforests.</title>
        <authorList>
            <person name="Ng K.K.S."/>
            <person name="Kobayashi M.J."/>
            <person name="Fawcett J.A."/>
            <person name="Hatakeyama M."/>
            <person name="Paape T."/>
            <person name="Ng C.H."/>
            <person name="Ang C.C."/>
            <person name="Tnah L.H."/>
            <person name="Lee C.T."/>
            <person name="Nishiyama T."/>
            <person name="Sese J."/>
            <person name="O'Brien M.J."/>
            <person name="Copetti D."/>
            <person name="Mohd Noor M.I."/>
            <person name="Ong R.C."/>
            <person name="Putra M."/>
            <person name="Sireger I.Z."/>
            <person name="Indrioko S."/>
            <person name="Kosugi Y."/>
            <person name="Izuno A."/>
            <person name="Isagi Y."/>
            <person name="Lee S.L."/>
            <person name="Shimizu K.K."/>
        </authorList>
    </citation>
    <scope>NUCLEOTIDE SEQUENCE [LARGE SCALE GENOMIC DNA]</scope>
    <source>
        <strain evidence="3">214</strain>
    </source>
</reference>
<keyword evidence="1" id="KW-0812">Transmembrane</keyword>
<feature type="transmembrane region" description="Helical" evidence="1">
    <location>
        <begin position="292"/>
        <end position="315"/>
    </location>
</feature>
<sequence>MEGRTINGRAMVVVRLVSSCDHSDEAGCLLFAVFTVFDTSTDLRGAVEATYRAIENDIPEIVFELLKGPNANILWSNTDPEDSRNMFAHAVAHRQEKVARFLYDEFGERKDTNMVTATDEEQNNILHIAARLASHSQLNHISGAALQLQSELHWFKSVEGIVPQFNKQKNKDGETPTQVFLKEHKNLVKEAEGWMKKVAESCTVAGALVITIMFAAVFTVPGGNDQSTGFPIFLNTTMRSNPTMDTVVPFRVFAVSDAISLFAASSSVLMFMGILTSRYACQDFHISLPIKLIIGLSSLFISIAAMMVAFCATLLLMLHDAMAIVISIIFLAAIPVTLFILLQSPLLVEIYGSTFRPDIFNRRRYWKYGKKSRTKPWKRMAREQEDLVNASGGIIVCKRQGLILEEEMPDKKSKSGGGMGKFVDPESGFGNETFLFSKAMAICIPRIRVSSFLSIESRWLRGGVFCFRDHGGRSDRNWIGGSTGGLYGGDVEQVAPRSN</sequence>
<dbReference type="Pfam" id="PF13962">
    <property type="entry name" value="PGG"/>
    <property type="match status" value="1"/>
</dbReference>
<evidence type="ECO:0000256" key="1">
    <source>
        <dbReference type="SAM" id="Phobius"/>
    </source>
</evidence>
<dbReference type="AlphaFoldDB" id="A0AAV5IXF7"/>
<dbReference type="InterPro" id="IPR036770">
    <property type="entry name" value="Ankyrin_rpt-contain_sf"/>
</dbReference>
<organism evidence="3 4">
    <name type="scientific">Rubroshorea leprosula</name>
    <dbReference type="NCBI Taxonomy" id="152421"/>
    <lineage>
        <taxon>Eukaryota</taxon>
        <taxon>Viridiplantae</taxon>
        <taxon>Streptophyta</taxon>
        <taxon>Embryophyta</taxon>
        <taxon>Tracheophyta</taxon>
        <taxon>Spermatophyta</taxon>
        <taxon>Magnoliopsida</taxon>
        <taxon>eudicotyledons</taxon>
        <taxon>Gunneridae</taxon>
        <taxon>Pentapetalae</taxon>
        <taxon>rosids</taxon>
        <taxon>malvids</taxon>
        <taxon>Malvales</taxon>
        <taxon>Dipterocarpaceae</taxon>
        <taxon>Rubroshorea</taxon>
    </lineage>
</organism>
<name>A0AAV5IXF7_9ROSI</name>
<feature type="transmembrane region" description="Helical" evidence="1">
    <location>
        <begin position="198"/>
        <end position="220"/>
    </location>
</feature>
<protein>
    <recommendedName>
        <fullName evidence="2">PGG domain-containing protein</fullName>
    </recommendedName>
</protein>
<keyword evidence="4" id="KW-1185">Reference proteome</keyword>
<comment type="caution">
    <text evidence="3">The sequence shown here is derived from an EMBL/GenBank/DDBJ whole genome shotgun (WGS) entry which is preliminary data.</text>
</comment>
<evidence type="ECO:0000259" key="2">
    <source>
        <dbReference type="Pfam" id="PF13962"/>
    </source>
</evidence>
<feature type="transmembrane region" description="Helical" evidence="1">
    <location>
        <begin position="258"/>
        <end position="280"/>
    </location>
</feature>
<dbReference type="PANTHER" id="PTHR24177">
    <property type="entry name" value="CASKIN"/>
    <property type="match status" value="1"/>
</dbReference>
<gene>
    <name evidence="3" type="ORF">SLEP1_g15312</name>
</gene>
<evidence type="ECO:0000313" key="4">
    <source>
        <dbReference type="Proteomes" id="UP001054252"/>
    </source>
</evidence>
<keyword evidence="1" id="KW-0472">Membrane</keyword>
<feature type="transmembrane region" description="Helical" evidence="1">
    <location>
        <begin position="321"/>
        <end position="342"/>
    </location>
</feature>
<dbReference type="Gene3D" id="1.25.40.20">
    <property type="entry name" value="Ankyrin repeat-containing domain"/>
    <property type="match status" value="1"/>
</dbReference>
<dbReference type="Proteomes" id="UP001054252">
    <property type="component" value="Unassembled WGS sequence"/>
</dbReference>